<dbReference type="PANTHER" id="PTHR45662:SF2">
    <property type="entry name" value="PHOSPHATIDYLINOSITOL-3-PHOSPHATASE SAC1"/>
    <property type="match status" value="1"/>
</dbReference>
<comment type="catalytic activity">
    <reaction evidence="2">
        <text>a 1,2-diacyl-sn-glycero-3-phospho-(1D-myo-inositol-3-phosphate) + H2O = a 1,2-diacyl-sn-glycero-3-phospho-(1D-myo-inositol) + phosphate</text>
        <dbReference type="Rhea" id="RHEA:12316"/>
        <dbReference type="ChEBI" id="CHEBI:15377"/>
        <dbReference type="ChEBI" id="CHEBI:43474"/>
        <dbReference type="ChEBI" id="CHEBI:57880"/>
        <dbReference type="ChEBI" id="CHEBI:58088"/>
        <dbReference type="EC" id="3.1.3.64"/>
    </reaction>
    <physiologicalReaction direction="left-to-right" evidence="2">
        <dbReference type="Rhea" id="RHEA:12317"/>
    </physiologicalReaction>
</comment>
<proteinExistence type="predicted"/>
<keyword evidence="9" id="KW-1185">Reference proteome</keyword>
<dbReference type="Pfam" id="PF02383">
    <property type="entry name" value="Syja_N"/>
    <property type="match status" value="1"/>
</dbReference>
<comment type="catalytic activity">
    <reaction evidence="3">
        <text>a 1,2-diacyl-sn-glycero-3-phospho-(1D-myo-inositol 4-phosphate) + H2O = a 1,2-diacyl-sn-glycero-3-phospho-(1D-myo-inositol) + phosphate</text>
        <dbReference type="Rhea" id="RHEA:55652"/>
        <dbReference type="ChEBI" id="CHEBI:15377"/>
        <dbReference type="ChEBI" id="CHEBI:43474"/>
        <dbReference type="ChEBI" id="CHEBI:57880"/>
        <dbReference type="ChEBI" id="CHEBI:58178"/>
    </reaction>
    <physiologicalReaction direction="left-to-right" evidence="3">
        <dbReference type="Rhea" id="RHEA:55653"/>
    </physiologicalReaction>
</comment>
<dbReference type="GO" id="GO:0005783">
    <property type="term" value="C:endoplasmic reticulum"/>
    <property type="evidence" value="ECO:0007669"/>
    <property type="project" value="TreeGrafter"/>
</dbReference>
<dbReference type="OrthoDB" id="1925875at2759"/>
<accession>A0A2G9UNS4</accession>
<dbReference type="PANTHER" id="PTHR45662">
    <property type="entry name" value="PHOSPHATIDYLINOSITIDE PHOSPHATASE SAC1"/>
    <property type="match status" value="1"/>
</dbReference>
<feature type="domain" description="SAC" evidence="7">
    <location>
        <begin position="99"/>
        <end position="224"/>
    </location>
</feature>
<evidence type="ECO:0000313" key="9">
    <source>
        <dbReference type="Proteomes" id="UP000230423"/>
    </source>
</evidence>
<organism evidence="8 9">
    <name type="scientific">Teladorsagia circumcincta</name>
    <name type="common">Brown stomach worm</name>
    <name type="synonym">Ostertagia circumcincta</name>
    <dbReference type="NCBI Taxonomy" id="45464"/>
    <lineage>
        <taxon>Eukaryota</taxon>
        <taxon>Metazoa</taxon>
        <taxon>Ecdysozoa</taxon>
        <taxon>Nematoda</taxon>
        <taxon>Chromadorea</taxon>
        <taxon>Rhabditida</taxon>
        <taxon>Rhabditina</taxon>
        <taxon>Rhabditomorpha</taxon>
        <taxon>Strongyloidea</taxon>
        <taxon>Trichostrongylidae</taxon>
        <taxon>Teladorsagia</taxon>
    </lineage>
</organism>
<dbReference type="Proteomes" id="UP000230423">
    <property type="component" value="Unassembled WGS sequence"/>
</dbReference>
<dbReference type="PROSITE" id="PS50275">
    <property type="entry name" value="SAC"/>
    <property type="match status" value="1"/>
</dbReference>
<gene>
    <name evidence="8" type="ORF">TELCIR_06155</name>
</gene>
<evidence type="ECO:0000256" key="4">
    <source>
        <dbReference type="ARBA" id="ARBA00040795"/>
    </source>
</evidence>
<sequence length="277" mass="30719">MSYAVTQRFCGLHDSAAAEVERRGYVKVMDSYGLMGVLRITRDEHVLVAVTGVLSVGQLYGADIVKIISCELISLRTVGAVECVDPRIIDAECFSSVLVRTVYVGHRTGRVALLSRLSCERVGTRFNVRGANSLGYVANFVETEQVLVFDEGECSLVQVRGSVPLFWEQPGVQVGSHKTQHKSSKLANSIEFIDFDYHYQMKISKDSLSHLVRKLAPIVVRDQVAALDLEKGKMYIGQRIEEILRDLWQKNGDLCSNIYAGTGALDGKSKVILKQHP</sequence>
<evidence type="ECO:0000256" key="3">
    <source>
        <dbReference type="ARBA" id="ARBA00036807"/>
    </source>
</evidence>
<name>A0A2G9UNS4_TELCI</name>
<dbReference type="AlphaFoldDB" id="A0A2G9UNS4"/>
<protein>
    <recommendedName>
        <fullName evidence="4">Phosphatidylinositol-3-phosphatase SAC1</fullName>
        <ecNumber evidence="1">3.1.3.64</ecNumber>
    </recommendedName>
    <alternativeName>
        <fullName evidence="6">Phosphatidylinositol-4-phosphate phosphatase</fullName>
    </alternativeName>
    <alternativeName>
        <fullName evidence="5">Suppressor of actin mutations 1-like protein</fullName>
    </alternativeName>
</protein>
<dbReference type="GO" id="GO:0004438">
    <property type="term" value="F:phosphatidylinositol-3-phosphate phosphatase activity"/>
    <property type="evidence" value="ECO:0007669"/>
    <property type="project" value="UniProtKB-EC"/>
</dbReference>
<evidence type="ECO:0000313" key="8">
    <source>
        <dbReference type="EMBL" id="PIO71924.1"/>
    </source>
</evidence>
<dbReference type="GO" id="GO:0043812">
    <property type="term" value="F:phosphatidylinositol-4-phosphate phosphatase activity"/>
    <property type="evidence" value="ECO:0007669"/>
    <property type="project" value="TreeGrafter"/>
</dbReference>
<dbReference type="InterPro" id="IPR002013">
    <property type="entry name" value="SAC_dom"/>
</dbReference>
<dbReference type="EC" id="3.1.3.64" evidence="1"/>
<dbReference type="GO" id="GO:0046856">
    <property type="term" value="P:phosphatidylinositol dephosphorylation"/>
    <property type="evidence" value="ECO:0007669"/>
    <property type="project" value="TreeGrafter"/>
</dbReference>
<evidence type="ECO:0000259" key="7">
    <source>
        <dbReference type="PROSITE" id="PS50275"/>
    </source>
</evidence>
<evidence type="ECO:0000256" key="1">
    <source>
        <dbReference type="ARBA" id="ARBA00013038"/>
    </source>
</evidence>
<dbReference type="EMBL" id="KZ345811">
    <property type="protein sequence ID" value="PIO71924.1"/>
    <property type="molecule type" value="Genomic_DNA"/>
</dbReference>
<evidence type="ECO:0000256" key="5">
    <source>
        <dbReference type="ARBA" id="ARBA00041396"/>
    </source>
</evidence>
<evidence type="ECO:0000256" key="6">
    <source>
        <dbReference type="ARBA" id="ARBA00041911"/>
    </source>
</evidence>
<evidence type="ECO:0000256" key="2">
    <source>
        <dbReference type="ARBA" id="ARBA00036631"/>
    </source>
</evidence>
<reference evidence="8 9" key="1">
    <citation type="submission" date="2015-09" db="EMBL/GenBank/DDBJ databases">
        <title>Draft genome of the parasitic nematode Teladorsagia circumcincta isolate WARC Sus (inbred).</title>
        <authorList>
            <person name="Mitreva M."/>
        </authorList>
    </citation>
    <scope>NUCLEOTIDE SEQUENCE [LARGE SCALE GENOMIC DNA]</scope>
    <source>
        <strain evidence="8 9">S</strain>
    </source>
</reference>